<gene>
    <name evidence="2" type="primary">rbfA</name>
    <name evidence="3" type="ORF">AXE65_01580</name>
</gene>
<keyword evidence="4" id="KW-1185">Reference proteome</keyword>
<dbReference type="InterPro" id="IPR023799">
    <property type="entry name" value="RbfA_dom_sf"/>
</dbReference>
<keyword evidence="2" id="KW-0963">Cytoplasm</keyword>
<comment type="subunit">
    <text evidence="2">Monomer. Binds 30S ribosomal subunits, but not 50S ribosomal subunits or 70S ribosomes.</text>
</comment>
<dbReference type="AlphaFoldDB" id="A0A139SV43"/>
<comment type="subcellular location">
    <subcellularLocation>
        <location evidence="2">Cytoplasm</location>
    </subcellularLocation>
</comment>
<dbReference type="EMBL" id="LSZO01000135">
    <property type="protein sequence ID" value="KXU38457.1"/>
    <property type="molecule type" value="Genomic_DNA"/>
</dbReference>
<dbReference type="InterPro" id="IPR015946">
    <property type="entry name" value="KH_dom-like_a/b"/>
</dbReference>
<comment type="caution">
    <text evidence="3">The sequence shown here is derived from an EMBL/GenBank/DDBJ whole genome shotgun (WGS) entry which is preliminary data.</text>
</comment>
<dbReference type="Gene3D" id="3.30.300.20">
    <property type="match status" value="1"/>
</dbReference>
<accession>A0A139SV43</accession>
<dbReference type="InterPro" id="IPR000238">
    <property type="entry name" value="RbfA"/>
</dbReference>
<dbReference type="Proteomes" id="UP000072660">
    <property type="component" value="Unassembled WGS sequence"/>
</dbReference>
<name>A0A139SV43_9GAMM</name>
<reference evidence="3 4" key="1">
    <citation type="submission" date="2016-02" db="EMBL/GenBank/DDBJ databases">
        <authorList>
            <person name="Wen L."/>
            <person name="He K."/>
            <person name="Yang H."/>
        </authorList>
    </citation>
    <scope>NUCLEOTIDE SEQUENCE [LARGE SCALE GENOMIC DNA]</scope>
    <source>
        <strain evidence="3 4">CV58</strain>
    </source>
</reference>
<dbReference type="OrthoDB" id="307788at2"/>
<comment type="function">
    <text evidence="2">One of several proteins that assist in the late maturation steps of the functional core of the 30S ribosomal subunit. Associates with free 30S ribosomal subunits (but not with 30S subunits that are part of 70S ribosomes or polysomes). Required for efficient processing of 16S rRNA. May interact with the 5'-terminal helix region of 16S rRNA.</text>
</comment>
<dbReference type="NCBIfam" id="TIGR00082">
    <property type="entry name" value="rbfA"/>
    <property type="match status" value="1"/>
</dbReference>
<dbReference type="SUPFAM" id="SSF89919">
    <property type="entry name" value="Ribosome-binding factor A, RbfA"/>
    <property type="match status" value="1"/>
</dbReference>
<dbReference type="GO" id="GO:0043024">
    <property type="term" value="F:ribosomal small subunit binding"/>
    <property type="evidence" value="ECO:0007669"/>
    <property type="project" value="TreeGrafter"/>
</dbReference>
<dbReference type="Pfam" id="PF02033">
    <property type="entry name" value="RBFA"/>
    <property type="match status" value="1"/>
</dbReference>
<dbReference type="PANTHER" id="PTHR33515">
    <property type="entry name" value="RIBOSOME-BINDING FACTOR A, CHLOROPLASTIC-RELATED"/>
    <property type="match status" value="1"/>
</dbReference>
<dbReference type="GO" id="GO:0030490">
    <property type="term" value="P:maturation of SSU-rRNA"/>
    <property type="evidence" value="ECO:0007669"/>
    <property type="project" value="UniProtKB-UniRule"/>
</dbReference>
<sequence length="124" mass="14039">MPKDYSRTLRIGDQIQRELALMIPREVKDPRLGFVTITGVEVSRDLGHAKVFITLMDDDADKIQQSLHILTDASGLLRSRLGQAIKLRSLPQLHFYFDESTQRGARLSALIERAVAEDQQHAND</sequence>
<organism evidence="3 4">
    <name type="scientific">Ventosimonas gracilis</name>
    <dbReference type="NCBI Taxonomy" id="1680762"/>
    <lineage>
        <taxon>Bacteria</taxon>
        <taxon>Pseudomonadati</taxon>
        <taxon>Pseudomonadota</taxon>
        <taxon>Gammaproteobacteria</taxon>
        <taxon>Pseudomonadales</taxon>
        <taxon>Ventosimonadaceae</taxon>
        <taxon>Ventosimonas</taxon>
    </lineage>
</organism>
<dbReference type="GO" id="GO:0005829">
    <property type="term" value="C:cytosol"/>
    <property type="evidence" value="ECO:0007669"/>
    <property type="project" value="TreeGrafter"/>
</dbReference>
<evidence type="ECO:0000256" key="2">
    <source>
        <dbReference type="HAMAP-Rule" id="MF_00003"/>
    </source>
</evidence>
<evidence type="ECO:0000313" key="3">
    <source>
        <dbReference type="EMBL" id="KXU38457.1"/>
    </source>
</evidence>
<evidence type="ECO:0000256" key="1">
    <source>
        <dbReference type="ARBA" id="ARBA00022517"/>
    </source>
</evidence>
<evidence type="ECO:0000313" key="4">
    <source>
        <dbReference type="Proteomes" id="UP000072660"/>
    </source>
</evidence>
<protein>
    <recommendedName>
        <fullName evidence="2">Ribosome-binding factor A</fullName>
    </recommendedName>
</protein>
<proteinExistence type="inferred from homology"/>
<keyword evidence="1 2" id="KW-0690">Ribosome biogenesis</keyword>
<comment type="similarity">
    <text evidence="2">Belongs to the RbfA family.</text>
</comment>
<dbReference type="RefSeq" id="WP_068389679.1">
    <property type="nucleotide sequence ID" value="NZ_LSZO01000135.1"/>
</dbReference>
<dbReference type="PANTHER" id="PTHR33515:SF1">
    <property type="entry name" value="RIBOSOME-BINDING FACTOR A, CHLOROPLASTIC-RELATED"/>
    <property type="match status" value="1"/>
</dbReference>
<dbReference type="HAMAP" id="MF_00003">
    <property type="entry name" value="RbfA"/>
    <property type="match status" value="1"/>
</dbReference>